<dbReference type="Proteomes" id="UP000591071">
    <property type="component" value="Unassembled WGS sequence"/>
</dbReference>
<dbReference type="InterPro" id="IPR051411">
    <property type="entry name" value="Polyketide_trans_af380"/>
</dbReference>
<evidence type="ECO:0000259" key="2">
    <source>
        <dbReference type="Pfam" id="PF02129"/>
    </source>
</evidence>
<feature type="domain" description="Xaa-Pro dipeptidyl-peptidase-like" evidence="2">
    <location>
        <begin position="84"/>
        <end position="225"/>
    </location>
</feature>
<evidence type="ECO:0000256" key="1">
    <source>
        <dbReference type="SAM" id="SignalP"/>
    </source>
</evidence>
<reference evidence="3 4" key="1">
    <citation type="submission" date="2020-04" db="EMBL/GenBank/DDBJ databases">
        <authorList>
            <person name="Hitch T.C.A."/>
            <person name="Wylensek D."/>
            <person name="Clavel T."/>
        </authorList>
    </citation>
    <scope>NUCLEOTIDE SEQUENCE [LARGE SCALE GENOMIC DNA]</scope>
    <source>
        <strain evidence="3 4">Oil-RF-744-FAT-WT-6-1</strain>
    </source>
</reference>
<dbReference type="Gene3D" id="3.40.50.1820">
    <property type="entry name" value="alpha/beta hydrolase"/>
    <property type="match status" value="1"/>
</dbReference>
<dbReference type="Gene3D" id="1.10.10.800">
    <property type="match status" value="1"/>
</dbReference>
<dbReference type="PANTHER" id="PTHR47751:SF1">
    <property type="entry name" value="SUPERFAMILY HYDROLASE, PUTATIVE (AFU_ORTHOLOGUE AFUA_2G16580)-RELATED"/>
    <property type="match status" value="1"/>
</dbReference>
<gene>
    <name evidence="3" type="ORF">HF872_05310</name>
</gene>
<sequence length="379" mass="41671">MEAAMKLKSKFMLTLALTGLMAVGGVTAMAQETAQTTYKTVNARHEGPNKIVKENLKLTQEWDKTFKKSDKVDHQKVTFVNRYGITLAADMYTPKGVKGKLPALAVSGPFGGVKEQASGLYAQTMAEKGFVTLAFDPSFTGESGGTPRYVASSDISTEDFSAAVDFLSTQDNVDPDRVGLIGICGFGGFALNAAANDTRIKATVASTMYDMSRVTANGYFDYEKDADTLQKERMATRKAISDQRTIDYKNGYYKRGGGVPDNLPADAPRFVKDYYNYYKTTRGCHPRSLNSNGGWNVTSAMGLISDPILQNLSEVQSAVLVIHGEKAHSRYFSEDAFKRLKGDNKELLIVPGATHTDLYDQTDKIPFDKMADFFHTYLK</sequence>
<dbReference type="EMBL" id="JABAFG010000006">
    <property type="protein sequence ID" value="NME28040.1"/>
    <property type="molecule type" value="Genomic_DNA"/>
</dbReference>
<evidence type="ECO:0000313" key="4">
    <source>
        <dbReference type="Proteomes" id="UP000591071"/>
    </source>
</evidence>
<dbReference type="AlphaFoldDB" id="A0A848BSA1"/>
<proteinExistence type="predicted"/>
<organism evidence="3 4">
    <name type="scientific">Megasphaera hexanoica</name>
    <dbReference type="NCBI Taxonomy" id="1675036"/>
    <lineage>
        <taxon>Bacteria</taxon>
        <taxon>Bacillati</taxon>
        <taxon>Bacillota</taxon>
        <taxon>Negativicutes</taxon>
        <taxon>Veillonellales</taxon>
        <taxon>Veillonellaceae</taxon>
        <taxon>Megasphaera</taxon>
    </lineage>
</organism>
<feature type="chain" id="PRO_5032992912" evidence="1">
    <location>
        <begin position="31"/>
        <end position="379"/>
    </location>
</feature>
<evidence type="ECO:0000313" key="3">
    <source>
        <dbReference type="EMBL" id="NME28040.1"/>
    </source>
</evidence>
<dbReference type="InterPro" id="IPR000383">
    <property type="entry name" value="Xaa-Pro-like_dom"/>
</dbReference>
<dbReference type="GO" id="GO:0016787">
    <property type="term" value="F:hydrolase activity"/>
    <property type="evidence" value="ECO:0007669"/>
    <property type="project" value="UniProtKB-KW"/>
</dbReference>
<keyword evidence="3" id="KW-0378">Hydrolase</keyword>
<dbReference type="PANTHER" id="PTHR47751">
    <property type="entry name" value="SUPERFAMILY HYDROLASE, PUTATIVE (AFU_ORTHOLOGUE AFUA_2G16580)-RELATED"/>
    <property type="match status" value="1"/>
</dbReference>
<dbReference type="Pfam" id="PF02129">
    <property type="entry name" value="Peptidase_S15"/>
    <property type="match status" value="1"/>
</dbReference>
<accession>A0A848BSA1</accession>
<feature type="signal peptide" evidence="1">
    <location>
        <begin position="1"/>
        <end position="30"/>
    </location>
</feature>
<dbReference type="InterPro" id="IPR029058">
    <property type="entry name" value="AB_hydrolase_fold"/>
</dbReference>
<name>A0A848BSA1_9FIRM</name>
<keyword evidence="1" id="KW-0732">Signal</keyword>
<dbReference type="SUPFAM" id="SSF53474">
    <property type="entry name" value="alpha/beta-Hydrolases"/>
    <property type="match status" value="1"/>
</dbReference>
<comment type="caution">
    <text evidence="3">The sequence shown here is derived from an EMBL/GenBank/DDBJ whole genome shotgun (WGS) entry which is preliminary data.</text>
</comment>
<protein>
    <submittedName>
        <fullName evidence="3">Alpha/beta hydrolase</fullName>
    </submittedName>
</protein>